<dbReference type="PANTHER" id="PTHR24107:SF30">
    <property type="entry name" value="GLC7-INTERACTING PROTEIN 3-RELATED"/>
    <property type="match status" value="1"/>
</dbReference>
<feature type="region of interest" description="Disordered" evidence="4">
    <location>
        <begin position="1"/>
        <end position="251"/>
    </location>
</feature>
<dbReference type="InterPro" id="IPR052410">
    <property type="entry name" value="DRC5"/>
</dbReference>
<feature type="compositionally biased region" description="Polar residues" evidence="4">
    <location>
        <begin position="112"/>
        <end position="132"/>
    </location>
</feature>
<proteinExistence type="predicted"/>
<feature type="compositionally biased region" description="Low complexity" evidence="4">
    <location>
        <begin position="84"/>
        <end position="111"/>
    </location>
</feature>
<name>A0A0H5C171_CYBJN</name>
<dbReference type="AlphaFoldDB" id="A0A0H5C171"/>
<organism evidence="5 6">
    <name type="scientific">Cyberlindnera jadinii (strain ATCC 18201 / CBS 1600 / BCRC 20928 / JCM 3617 / NBRC 0987 / NRRL Y-1542)</name>
    <name type="common">Torula yeast</name>
    <name type="synonym">Candida utilis</name>
    <dbReference type="NCBI Taxonomy" id="983966"/>
    <lineage>
        <taxon>Eukaryota</taxon>
        <taxon>Fungi</taxon>
        <taxon>Dikarya</taxon>
        <taxon>Ascomycota</taxon>
        <taxon>Saccharomycotina</taxon>
        <taxon>Saccharomycetes</taxon>
        <taxon>Phaffomycetales</taxon>
        <taxon>Phaffomycetaceae</taxon>
        <taxon>Cyberlindnera</taxon>
    </lineage>
</organism>
<dbReference type="InterPro" id="IPR032675">
    <property type="entry name" value="LRR_dom_sf"/>
</dbReference>
<feature type="compositionally biased region" description="Polar residues" evidence="4">
    <location>
        <begin position="240"/>
        <end position="249"/>
    </location>
</feature>
<dbReference type="EMBL" id="CDQK01000002">
    <property type="protein sequence ID" value="CEP21386.1"/>
    <property type="molecule type" value="Genomic_DNA"/>
</dbReference>
<accession>A0A0H5C171</accession>
<protein>
    <submittedName>
        <fullName evidence="5">GLC7-interacting protein 3</fullName>
    </submittedName>
</protein>
<keyword evidence="2" id="KW-0963">Cytoplasm</keyword>
<keyword evidence="3" id="KW-0206">Cytoskeleton</keyword>
<evidence type="ECO:0000256" key="4">
    <source>
        <dbReference type="SAM" id="MobiDB-lite"/>
    </source>
</evidence>
<feature type="compositionally biased region" description="Basic and acidic residues" evidence="4">
    <location>
        <begin position="1075"/>
        <end position="1090"/>
    </location>
</feature>
<dbReference type="SUPFAM" id="SSF52047">
    <property type="entry name" value="RNI-like"/>
    <property type="match status" value="1"/>
</dbReference>
<dbReference type="GO" id="GO:0005856">
    <property type="term" value="C:cytoskeleton"/>
    <property type="evidence" value="ECO:0007669"/>
    <property type="project" value="UniProtKB-SubCell"/>
</dbReference>
<feature type="compositionally biased region" description="Low complexity" evidence="4">
    <location>
        <begin position="27"/>
        <end position="38"/>
    </location>
</feature>
<dbReference type="Proteomes" id="UP000038830">
    <property type="component" value="Unassembled WGS sequence"/>
</dbReference>
<gene>
    <name evidence="5" type="ORF">BN1211_1475</name>
</gene>
<feature type="compositionally biased region" description="Low complexity" evidence="4">
    <location>
        <begin position="177"/>
        <end position="189"/>
    </location>
</feature>
<reference evidence="6" key="1">
    <citation type="journal article" date="2015" name="J. Biotechnol.">
        <title>The structure of the Cyberlindnera jadinii genome and its relation to Candida utilis analyzed by the occurrence of single nucleotide polymorphisms.</title>
        <authorList>
            <person name="Rupp O."/>
            <person name="Brinkrolf K."/>
            <person name="Buerth C."/>
            <person name="Kunigo M."/>
            <person name="Schneider J."/>
            <person name="Jaenicke S."/>
            <person name="Goesmann A."/>
            <person name="Puehler A."/>
            <person name="Jaeger K.-E."/>
            <person name="Ernst J.F."/>
        </authorList>
    </citation>
    <scope>NUCLEOTIDE SEQUENCE [LARGE SCALE GENOMIC DNA]</scope>
    <source>
        <strain evidence="6">ATCC 18201 / CBS 1600 / BCRC 20928 / JCM 3617 / NBRC 0987 / NRRL Y-1542</strain>
    </source>
</reference>
<sequence length="1117" mass="124358">MDVMQHPDISNIDVDWLYRGKKKAKRTSSSSKAHASIAVDTSKQPPSSSCNGEVKTQASTMKAPTPEPATHTARSHGAVTELKTTAAAALSPVTSASSSATAGSSISGTTAHAQQKPSPQQLSPTKSATVTKTPPLAPVPPKSQEAPGANRSLLSKALRPRSSSETRAKSSTVTHQTATAAALSRSSSLNSGDKKAKKTTSLFSVFGRKNKTAPSSPVSAPVNIPHAHGHHHNLQPPPSIASSLESLSPKNEHEHLLGHPLVPIKEGQRVVLNKNPNRQIMPIKELSKVRLRRVTFALDKLPEDPPQQIPSRRPKRGNVLVVDDLVGEPLKLTVGITNESKSESRQYDEKEIKLAKEHQKLMLEEAEKHAQEAHKAAQRIAIEVQSFKNKKSLGHEKDEDEAEENMANAIKGVEIDTDIHLHEQIGAKTEPKPMEDHSEISLEQVYTRCCHLREILPIPATLKQLKGKTSPLQTLKLLNPKPTLIDIYSFSDFIAIVPIKNLIFDNVTMTTQMLKIVLSSLVRSTTIEKLSLRNMPIDEEGWRYLCKFLGRNKSITKLDVSQQKVKSDLPSSQYRVQMDWNLFIDTIVLRGGIQELILNGCKLPVPTFERLIDEALRRSTKRFGCAQTEVNLEQINILINWLTLENSTCEGLDLGYNDLSQPEKLRPLIKKLSHAPSLQAISFNSTNLLNVEDAALLVRSLSKLPNLRFLDLSGLPQIFPGVVPYLSKYLPRFPNLNRIHFDHNELSTKSFSLVGEIIPKCEKLVHVSIVGNSTISYEASASLYASVKASKTLVNLDLDYDLIDEKISSRIAITLMRNMERTLNNTQHDDTNDDIIFDGTLIAETASKLLDKMNSNDEDVSKKFLQSKFLEKVKGTYERINDTMDSLMYKRDHGQLTLQEKEDLLRFYFLETSLAKIINIFENLPDDNAHPQTTQTLQVPGTNSNADIDPHQMAIDVNEGKATPIDMSTGRPILLRSVSQQSVHARKQEEEEGEFHRWGFFIQQQRQLLPNDTVPSKDPASPRFVPKLPSGTELRDAVIKAKGIDSITTLIDNVNHDKFDMANIYPSIHEQSANSDDHQPKELNRDHDSMDSADDIQEVDEAYDKLLNDLSRVRSNK</sequence>
<feature type="region of interest" description="Disordered" evidence="4">
    <location>
        <begin position="1070"/>
        <end position="1096"/>
    </location>
</feature>
<evidence type="ECO:0000256" key="3">
    <source>
        <dbReference type="ARBA" id="ARBA00023212"/>
    </source>
</evidence>
<evidence type="ECO:0000256" key="1">
    <source>
        <dbReference type="ARBA" id="ARBA00004245"/>
    </source>
</evidence>
<dbReference type="Gene3D" id="3.80.10.10">
    <property type="entry name" value="Ribonuclease Inhibitor"/>
    <property type="match status" value="2"/>
</dbReference>
<evidence type="ECO:0000256" key="2">
    <source>
        <dbReference type="ARBA" id="ARBA00022490"/>
    </source>
</evidence>
<dbReference type="PANTHER" id="PTHR24107">
    <property type="entry name" value="YNEIN REGULATORY COMPLEX SUBUNIT 5"/>
    <property type="match status" value="1"/>
</dbReference>
<comment type="subcellular location">
    <subcellularLocation>
        <location evidence="1">Cytoplasm</location>
        <location evidence="1">Cytoskeleton</location>
    </subcellularLocation>
</comment>
<evidence type="ECO:0000313" key="6">
    <source>
        <dbReference type="Proteomes" id="UP000038830"/>
    </source>
</evidence>
<evidence type="ECO:0000313" key="5">
    <source>
        <dbReference type="EMBL" id="CEP21386.1"/>
    </source>
</evidence>
<feature type="compositionally biased region" description="Polar residues" evidence="4">
    <location>
        <begin position="39"/>
        <end position="62"/>
    </location>
</feature>